<sequence length="282" mass="29299">MRKALKSRAEFFFVDAPYTVEPEAADEQAVAESGGASGAVGRSWWQWSDLEPGSQRPSRAAHYRGWEASRQAIEAALAEHAPIDGLLGFSQGATAAALFLAGAHPAEGEAADGAAERQQQMEQQQQQQQQQQQPASEQQQERLGGAAATLRFGVVIAGFLPRDVAYAAALRTGRPTLPALHVVGQADVLVPEERSTALWECWQEPEAVRVFRHPGAHMVPTCSGAFKAALAALLDDAKAGRLRSVAGAAAAAAGDAAAGGAAAAGQDAEEAQMVAAAGALTV</sequence>
<dbReference type="InterPro" id="IPR050593">
    <property type="entry name" value="LovG"/>
</dbReference>
<dbReference type="PANTHER" id="PTHR48070:SF6">
    <property type="entry name" value="ESTERASE OVCA2"/>
    <property type="match status" value="1"/>
</dbReference>
<evidence type="ECO:0000259" key="3">
    <source>
        <dbReference type="Pfam" id="PF03959"/>
    </source>
</evidence>
<keyword evidence="1" id="KW-0378">Hydrolase</keyword>
<dbReference type="InterPro" id="IPR029058">
    <property type="entry name" value="AB_hydrolase_fold"/>
</dbReference>
<dbReference type="Pfam" id="PF03959">
    <property type="entry name" value="FSH1"/>
    <property type="match status" value="1"/>
</dbReference>
<dbReference type="OrthoDB" id="414698at2759"/>
<proteinExistence type="predicted"/>
<name>A0A2P6VA19_9CHLO</name>
<comment type="caution">
    <text evidence="4">The sequence shown here is derived from an EMBL/GenBank/DDBJ whole genome shotgun (WGS) entry which is preliminary data.</text>
</comment>
<dbReference type="GO" id="GO:0016787">
    <property type="term" value="F:hydrolase activity"/>
    <property type="evidence" value="ECO:0007669"/>
    <property type="project" value="UniProtKB-KW"/>
</dbReference>
<protein>
    <submittedName>
        <fullName evidence="4">Ovarian cancer-associated gene 2-like protein</fullName>
    </submittedName>
</protein>
<dbReference type="Gene3D" id="3.40.50.1820">
    <property type="entry name" value="alpha/beta hydrolase"/>
    <property type="match status" value="1"/>
</dbReference>
<dbReference type="GO" id="GO:0005737">
    <property type="term" value="C:cytoplasm"/>
    <property type="evidence" value="ECO:0007669"/>
    <property type="project" value="TreeGrafter"/>
</dbReference>
<dbReference type="PANTHER" id="PTHR48070">
    <property type="entry name" value="ESTERASE OVCA2"/>
    <property type="match status" value="1"/>
</dbReference>
<evidence type="ECO:0000256" key="1">
    <source>
        <dbReference type="ARBA" id="ARBA00022801"/>
    </source>
</evidence>
<evidence type="ECO:0000313" key="4">
    <source>
        <dbReference type="EMBL" id="PSC70911.1"/>
    </source>
</evidence>
<organism evidence="4 5">
    <name type="scientific">Micractinium conductrix</name>
    <dbReference type="NCBI Taxonomy" id="554055"/>
    <lineage>
        <taxon>Eukaryota</taxon>
        <taxon>Viridiplantae</taxon>
        <taxon>Chlorophyta</taxon>
        <taxon>core chlorophytes</taxon>
        <taxon>Trebouxiophyceae</taxon>
        <taxon>Chlorellales</taxon>
        <taxon>Chlorellaceae</taxon>
        <taxon>Chlorella clade</taxon>
        <taxon>Micractinium</taxon>
    </lineage>
</organism>
<dbReference type="STRING" id="554055.A0A2P6VA19"/>
<dbReference type="AlphaFoldDB" id="A0A2P6VA19"/>
<dbReference type="SUPFAM" id="SSF53474">
    <property type="entry name" value="alpha/beta-Hydrolases"/>
    <property type="match status" value="1"/>
</dbReference>
<feature type="region of interest" description="Disordered" evidence="2">
    <location>
        <begin position="107"/>
        <end position="143"/>
    </location>
</feature>
<accession>A0A2P6VA19</accession>
<gene>
    <name evidence="4" type="ORF">C2E20_5646</name>
</gene>
<dbReference type="InterPro" id="IPR005645">
    <property type="entry name" value="FSH-like_dom"/>
</dbReference>
<reference evidence="4 5" key="1">
    <citation type="journal article" date="2018" name="Plant J.">
        <title>Genome sequences of Chlorella sorokiniana UTEX 1602 and Micractinium conductrix SAG 241.80: implications to maltose excretion by a green alga.</title>
        <authorList>
            <person name="Arriola M.B."/>
            <person name="Velmurugan N."/>
            <person name="Zhang Y."/>
            <person name="Plunkett M.H."/>
            <person name="Hondzo H."/>
            <person name="Barney B.M."/>
        </authorList>
    </citation>
    <scope>NUCLEOTIDE SEQUENCE [LARGE SCALE GENOMIC DNA]</scope>
    <source>
        <strain evidence="4 5">SAG 241.80</strain>
    </source>
</reference>
<dbReference type="Proteomes" id="UP000239649">
    <property type="component" value="Unassembled WGS sequence"/>
</dbReference>
<dbReference type="GO" id="GO:0005634">
    <property type="term" value="C:nucleus"/>
    <property type="evidence" value="ECO:0007669"/>
    <property type="project" value="TreeGrafter"/>
</dbReference>
<evidence type="ECO:0000313" key="5">
    <source>
        <dbReference type="Proteomes" id="UP000239649"/>
    </source>
</evidence>
<evidence type="ECO:0000256" key="2">
    <source>
        <dbReference type="SAM" id="MobiDB-lite"/>
    </source>
</evidence>
<dbReference type="EMBL" id="LHPF02000017">
    <property type="protein sequence ID" value="PSC70911.1"/>
    <property type="molecule type" value="Genomic_DNA"/>
</dbReference>
<feature type="domain" description="Serine hydrolase" evidence="3">
    <location>
        <begin position="1"/>
        <end position="222"/>
    </location>
</feature>
<keyword evidence="5" id="KW-1185">Reference proteome</keyword>
<feature type="compositionally biased region" description="Low complexity" evidence="2">
    <location>
        <begin position="111"/>
        <end position="138"/>
    </location>
</feature>